<dbReference type="GO" id="GO:1903189">
    <property type="term" value="P:glyoxal metabolic process"/>
    <property type="evidence" value="ECO:0007669"/>
    <property type="project" value="TreeGrafter"/>
</dbReference>
<dbReference type="Pfam" id="PF01965">
    <property type="entry name" value="DJ-1_PfpI"/>
    <property type="match status" value="1"/>
</dbReference>
<name>A0A0A7HPN7_PENVA</name>
<dbReference type="OrthoDB" id="543156at2759"/>
<proteinExistence type="evidence at transcript level"/>
<protein>
    <submittedName>
        <fullName evidence="4">DJ-1 protein</fullName>
    </submittedName>
</protein>
<gene>
    <name evidence="4" type="primary">DJ-1</name>
</gene>
<dbReference type="InterPro" id="IPR029062">
    <property type="entry name" value="Class_I_gatase-like"/>
</dbReference>
<comment type="subcellular location">
    <subcellularLocation>
        <location evidence="1">Cytoplasm</location>
    </subcellularLocation>
</comment>
<dbReference type="EMBL" id="KM408469">
    <property type="protein sequence ID" value="AIZ07943.1"/>
    <property type="molecule type" value="mRNA"/>
</dbReference>
<dbReference type="InterPro" id="IPR006287">
    <property type="entry name" value="DJ-1"/>
</dbReference>
<dbReference type="GO" id="GO:0006979">
    <property type="term" value="P:response to oxidative stress"/>
    <property type="evidence" value="ECO:0007669"/>
    <property type="project" value="TreeGrafter"/>
</dbReference>
<evidence type="ECO:0000259" key="3">
    <source>
        <dbReference type="Pfam" id="PF01965"/>
    </source>
</evidence>
<evidence type="ECO:0000313" key="4">
    <source>
        <dbReference type="EMBL" id="AIZ07943.1"/>
    </source>
</evidence>
<accession>A0A0A7HPN7</accession>
<keyword evidence="2" id="KW-0963">Cytoplasm</keyword>
<reference evidence="4" key="1">
    <citation type="submission" date="2014-08" db="EMBL/GenBank/DDBJ databases">
        <title>Molecular characterization, eukaryotic expression of LvDJ-1 from Litopenaeus vannamei.</title>
        <authorList>
            <person name="Huang M."/>
            <person name="Wang W."/>
            <person name="Liu Y."/>
        </authorList>
    </citation>
    <scope>NUCLEOTIDE SEQUENCE</scope>
    <source>
        <tissue evidence="4">Hepatopancreas</tissue>
    </source>
</reference>
<dbReference type="AlphaFoldDB" id="A0A0A7HPN7"/>
<dbReference type="PANTHER" id="PTHR48094:SF12">
    <property type="entry name" value="PARKINSON DISEASE PROTEIN 7 HOMOLOG"/>
    <property type="match status" value="1"/>
</dbReference>
<evidence type="ECO:0000256" key="1">
    <source>
        <dbReference type="ARBA" id="ARBA00004496"/>
    </source>
</evidence>
<dbReference type="InterPro" id="IPR002818">
    <property type="entry name" value="DJ-1/PfpI"/>
</dbReference>
<dbReference type="Gene3D" id="3.40.50.880">
    <property type="match status" value="1"/>
</dbReference>
<sequence>MSPKKALVLLAEGAEEMEAVIAIDTLRRGGIEVTVAGLNGAGAVKCSRDVVVVPDAALEDAAGKGPYDAIVLPGGLKGAESFGQSATVKTLLTDQQKAGRVIGAICAAPAVSLPPHGIGEGKKVTCYPALKDRLDAGKYTYQDQKVVEDGELITSQGPGTAFDFGLALVKKLVDSEKSAAVAKAMLL</sequence>
<feature type="domain" description="DJ-1/PfpI" evidence="3">
    <location>
        <begin position="4"/>
        <end position="170"/>
    </location>
</feature>
<dbReference type="NCBIfam" id="TIGR01383">
    <property type="entry name" value="not_thiJ"/>
    <property type="match status" value="1"/>
</dbReference>
<dbReference type="GO" id="GO:0005739">
    <property type="term" value="C:mitochondrion"/>
    <property type="evidence" value="ECO:0007669"/>
    <property type="project" value="TreeGrafter"/>
</dbReference>
<dbReference type="InterPro" id="IPR050325">
    <property type="entry name" value="Prot/Nucl_acid_deglycase"/>
</dbReference>
<dbReference type="GO" id="GO:0005634">
    <property type="term" value="C:nucleus"/>
    <property type="evidence" value="ECO:0007669"/>
    <property type="project" value="TreeGrafter"/>
</dbReference>
<organism evidence="4">
    <name type="scientific">Penaeus vannamei</name>
    <name type="common">Whiteleg shrimp</name>
    <name type="synonym">Litopenaeus vannamei</name>
    <dbReference type="NCBI Taxonomy" id="6689"/>
    <lineage>
        <taxon>Eukaryota</taxon>
        <taxon>Metazoa</taxon>
        <taxon>Ecdysozoa</taxon>
        <taxon>Arthropoda</taxon>
        <taxon>Crustacea</taxon>
        <taxon>Multicrustacea</taxon>
        <taxon>Malacostraca</taxon>
        <taxon>Eumalacostraca</taxon>
        <taxon>Eucarida</taxon>
        <taxon>Decapoda</taxon>
        <taxon>Dendrobranchiata</taxon>
        <taxon>Penaeoidea</taxon>
        <taxon>Penaeidae</taxon>
        <taxon>Penaeus</taxon>
    </lineage>
</organism>
<dbReference type="GO" id="GO:0051896">
    <property type="term" value="P:regulation of phosphatidylinositol 3-kinase/protein kinase B signal transduction"/>
    <property type="evidence" value="ECO:0007669"/>
    <property type="project" value="UniProtKB-ARBA"/>
</dbReference>
<dbReference type="GO" id="GO:0046295">
    <property type="term" value="P:glycolate biosynthetic process"/>
    <property type="evidence" value="ECO:0007669"/>
    <property type="project" value="TreeGrafter"/>
</dbReference>
<evidence type="ECO:0000256" key="2">
    <source>
        <dbReference type="ARBA" id="ARBA00022490"/>
    </source>
</evidence>
<dbReference type="SUPFAM" id="SSF52317">
    <property type="entry name" value="Class I glutamine amidotransferase-like"/>
    <property type="match status" value="1"/>
</dbReference>
<dbReference type="CDD" id="cd03135">
    <property type="entry name" value="GATase1_DJ-1"/>
    <property type="match status" value="1"/>
</dbReference>
<dbReference type="PANTHER" id="PTHR48094">
    <property type="entry name" value="PROTEIN/NUCLEIC ACID DEGLYCASE DJ-1-RELATED"/>
    <property type="match status" value="1"/>
</dbReference>
<dbReference type="FunFam" id="3.40.50.880:FF:000022">
    <property type="entry name" value="protein deglycase DJ-1"/>
    <property type="match status" value="1"/>
</dbReference>